<organism evidence="1 2">
    <name type="scientific">Araneus ventricosus</name>
    <name type="common">Orbweaver spider</name>
    <name type="synonym">Epeira ventricosa</name>
    <dbReference type="NCBI Taxonomy" id="182803"/>
    <lineage>
        <taxon>Eukaryota</taxon>
        <taxon>Metazoa</taxon>
        <taxon>Ecdysozoa</taxon>
        <taxon>Arthropoda</taxon>
        <taxon>Chelicerata</taxon>
        <taxon>Arachnida</taxon>
        <taxon>Araneae</taxon>
        <taxon>Araneomorphae</taxon>
        <taxon>Entelegynae</taxon>
        <taxon>Araneoidea</taxon>
        <taxon>Araneidae</taxon>
        <taxon>Araneus</taxon>
    </lineage>
</organism>
<evidence type="ECO:0000313" key="1">
    <source>
        <dbReference type="EMBL" id="GBN50012.1"/>
    </source>
</evidence>
<dbReference type="EMBL" id="BGPR01011182">
    <property type="protein sequence ID" value="GBN50012.1"/>
    <property type="molecule type" value="Genomic_DNA"/>
</dbReference>
<protein>
    <submittedName>
        <fullName evidence="1">Uncharacterized protein</fullName>
    </submittedName>
</protein>
<reference evidence="1 2" key="1">
    <citation type="journal article" date="2019" name="Sci. Rep.">
        <title>Orb-weaving spider Araneus ventricosus genome elucidates the spidroin gene catalogue.</title>
        <authorList>
            <person name="Kono N."/>
            <person name="Nakamura H."/>
            <person name="Ohtoshi R."/>
            <person name="Moran D.A.P."/>
            <person name="Shinohara A."/>
            <person name="Yoshida Y."/>
            <person name="Fujiwara M."/>
            <person name="Mori M."/>
            <person name="Tomita M."/>
            <person name="Arakawa K."/>
        </authorList>
    </citation>
    <scope>NUCLEOTIDE SEQUENCE [LARGE SCALE GENOMIC DNA]</scope>
</reference>
<evidence type="ECO:0000313" key="2">
    <source>
        <dbReference type="Proteomes" id="UP000499080"/>
    </source>
</evidence>
<dbReference type="Proteomes" id="UP000499080">
    <property type="component" value="Unassembled WGS sequence"/>
</dbReference>
<accession>A0A4Y2PFW7</accession>
<sequence length="107" mass="12174">MVPVHGYNHGKKFSPDAIQWLDYVSFSEGITIQHALNYSGEKKICRSFVDGYCEENKTIINSRADFSHGCDKCYDSDATHLLKETTMPSVRQHTKSVKDFDLLVLKS</sequence>
<name>A0A4Y2PFW7_ARAVE</name>
<gene>
    <name evidence="1" type="ORF">AVEN_95570_1</name>
</gene>
<comment type="caution">
    <text evidence="1">The sequence shown here is derived from an EMBL/GenBank/DDBJ whole genome shotgun (WGS) entry which is preliminary data.</text>
</comment>
<proteinExistence type="predicted"/>
<dbReference type="AlphaFoldDB" id="A0A4Y2PFW7"/>
<keyword evidence="2" id="KW-1185">Reference proteome</keyword>